<comment type="caution">
    <text evidence="2">The sequence shown here is derived from an EMBL/GenBank/DDBJ whole genome shotgun (WGS) entry which is preliminary data.</text>
</comment>
<organism evidence="2 3">
    <name type="scientific">Coemansia biformis</name>
    <dbReference type="NCBI Taxonomy" id="1286918"/>
    <lineage>
        <taxon>Eukaryota</taxon>
        <taxon>Fungi</taxon>
        <taxon>Fungi incertae sedis</taxon>
        <taxon>Zoopagomycota</taxon>
        <taxon>Kickxellomycotina</taxon>
        <taxon>Kickxellomycetes</taxon>
        <taxon>Kickxellales</taxon>
        <taxon>Kickxellaceae</taxon>
        <taxon>Coemansia</taxon>
    </lineage>
</organism>
<dbReference type="OrthoDB" id="10052615at2759"/>
<feature type="non-terminal residue" evidence="2">
    <location>
        <position position="1"/>
    </location>
</feature>
<dbReference type="AlphaFoldDB" id="A0A9W8CRF5"/>
<evidence type="ECO:0000313" key="2">
    <source>
        <dbReference type="EMBL" id="KAJ1721078.1"/>
    </source>
</evidence>
<dbReference type="Proteomes" id="UP001143981">
    <property type="component" value="Unassembled WGS sequence"/>
</dbReference>
<evidence type="ECO:0000313" key="3">
    <source>
        <dbReference type="Proteomes" id="UP001143981"/>
    </source>
</evidence>
<sequence length="267" mass="28225">DWVFDRATRKHFMFGGNPNRPNDKSARYSDTWGLTLARPGSRDLLRRALYLVRRRRFLDMCIGAEPPAACPPKPESNAGLGVSRATDDYGASAIPSPNSAILAGAELAGGAAKRPPSPAIEGRTSRHPAQRQAGALKPDLAPGAASMCTPARGPASKPGTAAAAPAAPTAAPRSSTAQALAYLQRFVAPLVDGADPSEYQSFHALSTALFQITSDPQHADRGLGMSTSPEALHKERAAVYEALLVYFPEGQQQPQPSLDGLVTMLFK</sequence>
<dbReference type="EMBL" id="JANBOI010002559">
    <property type="protein sequence ID" value="KAJ1721078.1"/>
    <property type="molecule type" value="Genomic_DNA"/>
</dbReference>
<dbReference type="PANTHER" id="PTHR15526">
    <property type="entry name" value="MUSKELIN"/>
    <property type="match status" value="1"/>
</dbReference>
<evidence type="ECO:0000256" key="1">
    <source>
        <dbReference type="SAM" id="MobiDB-lite"/>
    </source>
</evidence>
<gene>
    <name evidence="2" type="ORF">LPJ61_006087</name>
</gene>
<dbReference type="GO" id="GO:0005737">
    <property type="term" value="C:cytoplasm"/>
    <property type="evidence" value="ECO:0007669"/>
    <property type="project" value="TreeGrafter"/>
</dbReference>
<dbReference type="PANTHER" id="PTHR15526:SF5">
    <property type="entry name" value="MUSKELIN"/>
    <property type="match status" value="1"/>
</dbReference>
<proteinExistence type="predicted"/>
<name>A0A9W8CRF5_9FUNG</name>
<reference evidence="2" key="1">
    <citation type="submission" date="2022-07" db="EMBL/GenBank/DDBJ databases">
        <title>Phylogenomic reconstructions and comparative analyses of Kickxellomycotina fungi.</title>
        <authorList>
            <person name="Reynolds N.K."/>
            <person name="Stajich J.E."/>
            <person name="Barry K."/>
            <person name="Grigoriev I.V."/>
            <person name="Crous P."/>
            <person name="Smith M.E."/>
        </authorList>
    </citation>
    <scope>NUCLEOTIDE SEQUENCE</scope>
    <source>
        <strain evidence="2">BCRC 34381</strain>
    </source>
</reference>
<feature type="compositionally biased region" description="Low complexity" evidence="1">
    <location>
        <begin position="154"/>
        <end position="169"/>
    </location>
</feature>
<keyword evidence="3" id="KW-1185">Reference proteome</keyword>
<feature type="region of interest" description="Disordered" evidence="1">
    <location>
        <begin position="108"/>
        <end position="169"/>
    </location>
</feature>
<accession>A0A9W8CRF5</accession>
<protein>
    <submittedName>
        <fullName evidence="2">Uncharacterized protein</fullName>
    </submittedName>
</protein>
<dbReference type="InterPro" id="IPR052456">
    <property type="entry name" value="CTLH_complex_component"/>
</dbReference>